<comment type="caution">
    <text evidence="2">The sequence shown here is derived from an EMBL/GenBank/DDBJ whole genome shotgun (WGS) entry which is preliminary data.</text>
</comment>
<dbReference type="PANTHER" id="PTHR46732:SF8">
    <property type="entry name" value="ATP-DEPENDENT PROTEASE LA (LON) DOMAIN PROTEIN"/>
    <property type="match status" value="1"/>
</dbReference>
<organism evidence="2 3">
    <name type="scientific">Roseomonas elaeocarpi</name>
    <dbReference type="NCBI Taxonomy" id="907779"/>
    <lineage>
        <taxon>Bacteria</taxon>
        <taxon>Pseudomonadati</taxon>
        <taxon>Pseudomonadota</taxon>
        <taxon>Alphaproteobacteria</taxon>
        <taxon>Acetobacterales</taxon>
        <taxon>Roseomonadaceae</taxon>
        <taxon>Roseomonas</taxon>
    </lineage>
</organism>
<dbReference type="InterPro" id="IPR046336">
    <property type="entry name" value="Lon_prtase_N_sf"/>
</dbReference>
<name>A0ABV6JWP0_9PROT</name>
<gene>
    <name evidence="2" type="ORF">ACFFGY_17900</name>
</gene>
<dbReference type="RefSeq" id="WP_377045882.1">
    <property type="nucleotide sequence ID" value="NZ_JBHLUN010000013.1"/>
</dbReference>
<dbReference type="PANTHER" id="PTHR46732">
    <property type="entry name" value="ATP-DEPENDENT PROTEASE LA (LON) DOMAIN PROTEIN"/>
    <property type="match status" value="1"/>
</dbReference>
<dbReference type="PROSITE" id="PS51787">
    <property type="entry name" value="LON_N"/>
    <property type="match status" value="1"/>
</dbReference>
<proteinExistence type="predicted"/>
<dbReference type="InterPro" id="IPR015947">
    <property type="entry name" value="PUA-like_sf"/>
</dbReference>
<feature type="domain" description="Lon N-terminal" evidence="1">
    <location>
        <begin position="15"/>
        <end position="210"/>
    </location>
</feature>
<dbReference type="InterPro" id="IPR003111">
    <property type="entry name" value="Lon_prtase_N"/>
</dbReference>
<keyword evidence="3" id="KW-1185">Reference proteome</keyword>
<dbReference type="SMART" id="SM00464">
    <property type="entry name" value="LON"/>
    <property type="match status" value="1"/>
</dbReference>
<dbReference type="Proteomes" id="UP001589865">
    <property type="component" value="Unassembled WGS sequence"/>
</dbReference>
<protein>
    <submittedName>
        <fullName evidence="2">LON peptidase substrate-binding domain-containing protein</fullName>
    </submittedName>
</protein>
<dbReference type="Pfam" id="PF02190">
    <property type="entry name" value="LON_substr_bdg"/>
    <property type="match status" value="1"/>
</dbReference>
<evidence type="ECO:0000259" key="1">
    <source>
        <dbReference type="PROSITE" id="PS51787"/>
    </source>
</evidence>
<dbReference type="EMBL" id="JBHLUN010000013">
    <property type="protein sequence ID" value="MFC0410130.1"/>
    <property type="molecule type" value="Genomic_DNA"/>
</dbReference>
<evidence type="ECO:0000313" key="2">
    <source>
        <dbReference type="EMBL" id="MFC0410130.1"/>
    </source>
</evidence>
<evidence type="ECO:0000313" key="3">
    <source>
        <dbReference type="Proteomes" id="UP001589865"/>
    </source>
</evidence>
<sequence>MPAFHPRPDSLPEEIAVFPLTGALLLPEGRLPLNIFEGRYLNMVQDCLGAGRYLGMIQPDGSAPAEPALPPPLFRMGCLGRIASFAETEDGRLLITLVGVIRFRVAAELPLHRGYRRVRARYENWLHDLDLGAPQPPLDRAALTAALRPYFAHHGIEVNWEAIEGVPDRLLVSTLAMVCPFEPSEKQALLEASLPEERADILLALLRMGIQDGGSGTRRPS</sequence>
<dbReference type="SUPFAM" id="SSF88697">
    <property type="entry name" value="PUA domain-like"/>
    <property type="match status" value="1"/>
</dbReference>
<accession>A0ABV6JWP0</accession>
<reference evidence="2 3" key="1">
    <citation type="submission" date="2024-09" db="EMBL/GenBank/DDBJ databases">
        <authorList>
            <person name="Sun Q."/>
            <person name="Mori K."/>
        </authorList>
    </citation>
    <scope>NUCLEOTIDE SEQUENCE [LARGE SCALE GENOMIC DNA]</scope>
    <source>
        <strain evidence="2 3">TBRC 5777</strain>
    </source>
</reference>
<dbReference type="Gene3D" id="2.30.130.40">
    <property type="entry name" value="LON domain-like"/>
    <property type="match status" value="1"/>
</dbReference>